<dbReference type="InterPro" id="IPR036388">
    <property type="entry name" value="WH-like_DNA-bd_sf"/>
</dbReference>
<gene>
    <name evidence="2" type="ORF">BOTCAL_0088g00030</name>
</gene>
<dbReference type="InterPro" id="IPR036390">
    <property type="entry name" value="WH_DNA-bd_sf"/>
</dbReference>
<feature type="domain" description="O-methyltransferase dimerisation" evidence="1">
    <location>
        <begin position="52"/>
        <end position="139"/>
    </location>
</feature>
<dbReference type="EMBL" id="PHWZ01000088">
    <property type="protein sequence ID" value="TEY71671.1"/>
    <property type="molecule type" value="Genomic_DNA"/>
</dbReference>
<proteinExistence type="predicted"/>
<dbReference type="Proteomes" id="UP000297299">
    <property type="component" value="Unassembled WGS sequence"/>
</dbReference>
<dbReference type="AlphaFoldDB" id="A0A4Y8D9R1"/>
<evidence type="ECO:0000313" key="3">
    <source>
        <dbReference type="Proteomes" id="UP000297299"/>
    </source>
</evidence>
<evidence type="ECO:0000313" key="2">
    <source>
        <dbReference type="EMBL" id="TEY71671.1"/>
    </source>
</evidence>
<dbReference type="OrthoDB" id="1535081at2759"/>
<sequence>MTVDQAQSLIEKLGALNLNSPSEDNAKTHSEALRLSKELVLSLQKSESVAIELAYATFIPMSARIAVDLKLFEYIVDNGRPITVGELATLSGAEELFIIGTCFDNLRERILRPLAGAGFVKEVDEEVWVATPISEAMTKPGVAAGHRMLFEMLSGAAVKAPK</sequence>
<organism evidence="2 3">
    <name type="scientific">Botryotinia calthae</name>
    <dbReference type="NCBI Taxonomy" id="38488"/>
    <lineage>
        <taxon>Eukaryota</taxon>
        <taxon>Fungi</taxon>
        <taxon>Dikarya</taxon>
        <taxon>Ascomycota</taxon>
        <taxon>Pezizomycotina</taxon>
        <taxon>Leotiomycetes</taxon>
        <taxon>Helotiales</taxon>
        <taxon>Sclerotiniaceae</taxon>
        <taxon>Botryotinia</taxon>
    </lineage>
</organism>
<dbReference type="SUPFAM" id="SSF46785">
    <property type="entry name" value="Winged helix' DNA-binding domain"/>
    <property type="match status" value="1"/>
</dbReference>
<dbReference type="Gene3D" id="1.10.10.10">
    <property type="entry name" value="Winged helix-like DNA-binding domain superfamily/Winged helix DNA-binding domain"/>
    <property type="match status" value="1"/>
</dbReference>
<dbReference type="Pfam" id="PF08100">
    <property type="entry name" value="Dimerisation"/>
    <property type="match status" value="1"/>
</dbReference>
<name>A0A4Y8D9R1_9HELO</name>
<dbReference type="GO" id="GO:0046983">
    <property type="term" value="F:protein dimerization activity"/>
    <property type="evidence" value="ECO:0007669"/>
    <property type="project" value="InterPro"/>
</dbReference>
<keyword evidence="3" id="KW-1185">Reference proteome</keyword>
<protein>
    <recommendedName>
        <fullName evidence="1">O-methyltransferase dimerisation domain-containing protein</fullName>
    </recommendedName>
</protein>
<dbReference type="InterPro" id="IPR012967">
    <property type="entry name" value="COMT_dimerisation"/>
</dbReference>
<dbReference type="PANTHER" id="PTHR43712">
    <property type="entry name" value="PUTATIVE (AFU_ORTHOLOGUE AFUA_4G14580)-RELATED"/>
    <property type="match status" value="1"/>
</dbReference>
<comment type="caution">
    <text evidence="2">The sequence shown here is derived from an EMBL/GenBank/DDBJ whole genome shotgun (WGS) entry which is preliminary data.</text>
</comment>
<dbReference type="PANTHER" id="PTHR43712:SF1">
    <property type="entry name" value="HYPOTHETICAL O-METHYLTRANSFERASE (EUROFUNG)-RELATED"/>
    <property type="match status" value="1"/>
</dbReference>
<reference evidence="2 3" key="1">
    <citation type="submission" date="2017-11" db="EMBL/GenBank/DDBJ databases">
        <title>Comparative genomics of Botrytis spp.</title>
        <authorList>
            <person name="Valero-Jimenez C.A."/>
            <person name="Tapia P."/>
            <person name="Veloso J."/>
            <person name="Silva-Moreno E."/>
            <person name="Staats M."/>
            <person name="Valdes J.H."/>
            <person name="Van Kan J.A.L."/>
        </authorList>
    </citation>
    <scope>NUCLEOTIDE SEQUENCE [LARGE SCALE GENOMIC DNA]</scope>
    <source>
        <strain evidence="2 3">MUCL2830</strain>
    </source>
</reference>
<evidence type="ECO:0000259" key="1">
    <source>
        <dbReference type="Pfam" id="PF08100"/>
    </source>
</evidence>
<accession>A0A4Y8D9R1</accession>